<comment type="subcellular location">
    <subcellularLocation>
        <location evidence="2">Cytoplasm</location>
    </subcellularLocation>
</comment>
<evidence type="ECO:0000256" key="2">
    <source>
        <dbReference type="HAMAP-Rule" id="MF_00795"/>
    </source>
</evidence>
<organism evidence="3 4">
    <name type="scientific">Prevotella bivia DNF00320</name>
    <dbReference type="NCBI Taxonomy" id="1401068"/>
    <lineage>
        <taxon>Bacteria</taxon>
        <taxon>Pseudomonadati</taxon>
        <taxon>Bacteroidota</taxon>
        <taxon>Bacteroidia</taxon>
        <taxon>Bacteroidales</taxon>
        <taxon>Prevotellaceae</taxon>
        <taxon>Prevotella</taxon>
    </lineage>
</organism>
<dbReference type="EMBL" id="JRNQ01000013">
    <property type="protein sequence ID" value="KGF45467.1"/>
    <property type="molecule type" value="Genomic_DNA"/>
</dbReference>
<gene>
    <name evidence="2" type="primary">cutC</name>
    <name evidence="3" type="ORF">HMPREF0647_02180</name>
</gene>
<name>A0A096BS02_9BACT</name>
<dbReference type="PANTHER" id="PTHR12598:SF0">
    <property type="entry name" value="COPPER HOMEOSTASIS PROTEIN CUTC HOMOLOG"/>
    <property type="match status" value="1"/>
</dbReference>
<dbReference type="Gene3D" id="3.20.20.380">
    <property type="entry name" value="Copper homeostasis (CutC) domain"/>
    <property type="match status" value="1"/>
</dbReference>
<dbReference type="InterPro" id="IPR005627">
    <property type="entry name" value="CutC-like"/>
</dbReference>
<evidence type="ECO:0000313" key="4">
    <source>
        <dbReference type="Proteomes" id="UP000029525"/>
    </source>
</evidence>
<comment type="caution">
    <text evidence="3">The sequence shown here is derived from an EMBL/GenBank/DDBJ whole genome shotgun (WGS) entry which is preliminary data.</text>
</comment>
<dbReference type="OrthoDB" id="9815677at2"/>
<dbReference type="HAMAP" id="MF_00795">
    <property type="entry name" value="CutC"/>
    <property type="match status" value="1"/>
</dbReference>
<reference evidence="3 4" key="1">
    <citation type="submission" date="2014-07" db="EMBL/GenBank/DDBJ databases">
        <authorList>
            <person name="McCorrison J."/>
            <person name="Sanka R."/>
            <person name="Torralba M."/>
            <person name="Gillis M."/>
            <person name="Haft D.H."/>
            <person name="Methe B."/>
            <person name="Sutton G."/>
            <person name="Nelson K.E."/>
        </authorList>
    </citation>
    <scope>NUCLEOTIDE SEQUENCE [LARGE SCALE GENOMIC DNA]</scope>
    <source>
        <strain evidence="3 4">DNF00320</strain>
    </source>
</reference>
<dbReference type="AlphaFoldDB" id="A0A096BS02"/>
<dbReference type="PANTHER" id="PTHR12598">
    <property type="entry name" value="COPPER HOMEOSTASIS PROTEIN CUTC"/>
    <property type="match status" value="1"/>
</dbReference>
<comment type="similarity">
    <text evidence="1 2">Belongs to the CutC family.</text>
</comment>
<dbReference type="SUPFAM" id="SSF110395">
    <property type="entry name" value="CutC-like"/>
    <property type="match status" value="1"/>
</dbReference>
<dbReference type="RefSeq" id="WP_036866123.1">
    <property type="nucleotide sequence ID" value="NZ_JRNQ01000013.1"/>
</dbReference>
<evidence type="ECO:0000313" key="3">
    <source>
        <dbReference type="EMBL" id="KGF45467.1"/>
    </source>
</evidence>
<dbReference type="GO" id="GO:0005737">
    <property type="term" value="C:cytoplasm"/>
    <property type="evidence" value="ECO:0007669"/>
    <property type="project" value="UniProtKB-SubCell"/>
</dbReference>
<proteinExistence type="inferred from homology"/>
<protein>
    <recommendedName>
        <fullName evidence="2">PF03932 family protein CutC</fullName>
    </recommendedName>
</protein>
<keyword evidence="2" id="KW-0963">Cytoplasm</keyword>
<dbReference type="InterPro" id="IPR036822">
    <property type="entry name" value="CutC-like_dom_sf"/>
</dbReference>
<dbReference type="Pfam" id="PF03932">
    <property type="entry name" value="CutC"/>
    <property type="match status" value="1"/>
</dbReference>
<dbReference type="Proteomes" id="UP000029525">
    <property type="component" value="Unassembled WGS sequence"/>
</dbReference>
<comment type="caution">
    <text evidence="2">Once thought to be involved in copper homeostasis, experiments in E.coli have shown this is not the case.</text>
</comment>
<evidence type="ECO:0000256" key="1">
    <source>
        <dbReference type="ARBA" id="ARBA00007768"/>
    </source>
</evidence>
<accession>A0A096BS02</accession>
<sequence>MRTKPILEVCTGSLQSVINAVEGGAERIELCSALALGGLTPSLGLVQKVRTLYPKLKIHVLIRVREGNFVYTEQEIQTMEQDIEAILPYCDAIVCGALTCEGYIDSSATARFLKACKGKPFTFHRAFDHCKNSMRALDELIALGCTRVLTSGQMPSAEAGIPNLKAYVQHVGNRLIILPGAGVNPSNAPFILTETGATEIHGSGAITLEDGRIETQTETIKGILNDIN</sequence>
<dbReference type="GO" id="GO:0005507">
    <property type="term" value="F:copper ion binding"/>
    <property type="evidence" value="ECO:0007669"/>
    <property type="project" value="TreeGrafter"/>
</dbReference>